<gene>
    <name evidence="5" type="primary">rps13</name>
</gene>
<dbReference type="EMBL" id="KU183024">
    <property type="protein sequence ID" value="ANO44461.1"/>
    <property type="molecule type" value="Genomic_DNA"/>
</dbReference>
<evidence type="ECO:0000256" key="3">
    <source>
        <dbReference type="ARBA" id="ARBA00023274"/>
    </source>
</evidence>
<dbReference type="Gene3D" id="4.10.910.10">
    <property type="entry name" value="30s ribosomal protein s13, domain 2"/>
    <property type="match status" value="1"/>
</dbReference>
<dbReference type="InterPro" id="IPR027437">
    <property type="entry name" value="Rbsml_uS13_C"/>
</dbReference>
<protein>
    <submittedName>
        <fullName evidence="5">Ribosomal protein S13</fullName>
    </submittedName>
</protein>
<dbReference type="InterPro" id="IPR010979">
    <property type="entry name" value="Ribosomal_uS13-like_H2TH"/>
</dbReference>
<dbReference type="PROSITE" id="PS50159">
    <property type="entry name" value="RIBOSOMAL_S13_2"/>
    <property type="match status" value="1"/>
</dbReference>
<organism evidence="5">
    <name type="scientific">Schizochytrium sp. TIO1101</name>
    <dbReference type="NCBI Taxonomy" id="1868228"/>
    <lineage>
        <taxon>Eukaryota</taxon>
        <taxon>Sar</taxon>
        <taxon>Stramenopiles</taxon>
        <taxon>Bigyra</taxon>
        <taxon>Labyrinthulomycetes</taxon>
        <taxon>Thraustochytrida</taxon>
        <taxon>Thraustochytriidae</taxon>
        <taxon>Schizochytrium</taxon>
    </lineage>
</organism>
<dbReference type="Gene3D" id="1.10.8.50">
    <property type="match status" value="1"/>
</dbReference>
<dbReference type="InterPro" id="IPR001892">
    <property type="entry name" value="Ribosomal_uS13"/>
</dbReference>
<name>A0A2Z1TL18_9STRA</name>
<dbReference type="SUPFAM" id="SSF46946">
    <property type="entry name" value="S13-like H2TH domain"/>
    <property type="match status" value="1"/>
</dbReference>
<evidence type="ECO:0000256" key="4">
    <source>
        <dbReference type="RuleBase" id="RU003830"/>
    </source>
</evidence>
<dbReference type="GO" id="GO:0006412">
    <property type="term" value="P:translation"/>
    <property type="evidence" value="ECO:0007669"/>
    <property type="project" value="InterPro"/>
</dbReference>
<dbReference type="GO" id="GO:0005840">
    <property type="term" value="C:ribosome"/>
    <property type="evidence" value="ECO:0007669"/>
    <property type="project" value="UniProtKB-KW"/>
</dbReference>
<dbReference type="GO" id="GO:0003735">
    <property type="term" value="F:structural constituent of ribosome"/>
    <property type="evidence" value="ECO:0007669"/>
    <property type="project" value="InterPro"/>
</dbReference>
<geneLocation type="mitochondrion" evidence="5"/>
<dbReference type="Pfam" id="PF00416">
    <property type="entry name" value="Ribosomal_S13"/>
    <property type="match status" value="1"/>
</dbReference>
<keyword evidence="5" id="KW-0496">Mitochondrion</keyword>
<accession>A0A2Z1TL18</accession>
<dbReference type="AlphaFoldDB" id="A0A2Z1TL18"/>
<proteinExistence type="inferred from homology"/>
<keyword evidence="3 4" id="KW-0687">Ribonucleoprotein</keyword>
<reference evidence="5" key="1">
    <citation type="submission" date="2015-11" db="EMBL/GenBank/DDBJ databases">
        <authorList>
            <person name="Zhang Y."/>
            <person name="Guo Z."/>
        </authorList>
    </citation>
    <scope>NUCLEOTIDE SEQUENCE</scope>
</reference>
<evidence type="ECO:0000256" key="2">
    <source>
        <dbReference type="ARBA" id="ARBA00022980"/>
    </source>
</evidence>
<sequence>MIQFKKDLIKSKIFFASVLSTIYGIGPHLSKRICVSCGILSQTPAYIVTSTQQNQVLNWIEKNLLDDYKIEANLRKYIKDNKLLHMKIKSYKGFRYSSNLPVRGQRTKTNAKTVKKIR</sequence>
<reference evidence="5" key="2">
    <citation type="journal article" date="2016" name="Mitochondrial DNA Part B Resour">
        <title>Complete mitochondrial genome of a DHA-rich protist Schizochytrium sp. TIO1101.</title>
        <authorList>
            <person name="Wang Z."/>
            <person name="Lou S."/>
            <person name="Hu F."/>
            <person name="Wu P."/>
            <person name="Yang L."/>
            <person name="Li H."/>
            <person name="He L."/>
            <person name="Lin X."/>
        </authorList>
    </citation>
    <scope>NUCLEOTIDE SEQUENCE</scope>
</reference>
<evidence type="ECO:0000256" key="1">
    <source>
        <dbReference type="ARBA" id="ARBA00008080"/>
    </source>
</evidence>
<dbReference type="PIRSF" id="PIRSF002134">
    <property type="entry name" value="Ribosomal_S13"/>
    <property type="match status" value="1"/>
</dbReference>
<evidence type="ECO:0000313" key="5">
    <source>
        <dbReference type="EMBL" id="ANO44461.1"/>
    </source>
</evidence>
<dbReference type="GO" id="GO:0003723">
    <property type="term" value="F:RNA binding"/>
    <property type="evidence" value="ECO:0007669"/>
    <property type="project" value="InterPro"/>
</dbReference>
<comment type="similarity">
    <text evidence="1 4">Belongs to the universal ribosomal protein uS13 family.</text>
</comment>
<dbReference type="GO" id="GO:1990904">
    <property type="term" value="C:ribonucleoprotein complex"/>
    <property type="evidence" value="ECO:0007669"/>
    <property type="project" value="UniProtKB-KW"/>
</dbReference>
<keyword evidence="2 4" id="KW-0689">Ribosomal protein</keyword>